<name>A0A8E1W5W1_9PSEU</name>
<organism evidence="4 5">
    <name type="scientific">Amycolatopsis echigonensis</name>
    <dbReference type="NCBI Taxonomy" id="2576905"/>
    <lineage>
        <taxon>Bacteria</taxon>
        <taxon>Bacillati</taxon>
        <taxon>Actinomycetota</taxon>
        <taxon>Actinomycetes</taxon>
        <taxon>Pseudonocardiales</taxon>
        <taxon>Pseudonocardiaceae</taxon>
        <taxon>Amycolatopsis</taxon>
    </lineage>
</organism>
<dbReference type="GO" id="GO:0016616">
    <property type="term" value="F:oxidoreductase activity, acting on the CH-OH group of donors, NAD or NADP as acceptor"/>
    <property type="evidence" value="ECO:0007669"/>
    <property type="project" value="TreeGrafter"/>
</dbReference>
<comment type="caution">
    <text evidence="4">The sequence shown here is derived from an EMBL/GenBank/DDBJ whole genome shotgun (WGS) entry which is preliminary data.</text>
</comment>
<dbReference type="PRINTS" id="PR00081">
    <property type="entry name" value="GDHRDH"/>
</dbReference>
<dbReference type="GO" id="GO:0030497">
    <property type="term" value="P:fatty acid elongation"/>
    <property type="evidence" value="ECO:0007669"/>
    <property type="project" value="TreeGrafter"/>
</dbReference>
<dbReference type="AlphaFoldDB" id="A0A8E1W5W1"/>
<accession>A0A8E1W5W1</accession>
<evidence type="ECO:0000259" key="3">
    <source>
        <dbReference type="SMART" id="SM00822"/>
    </source>
</evidence>
<evidence type="ECO:0000313" key="5">
    <source>
        <dbReference type="Proteomes" id="UP000550260"/>
    </source>
</evidence>
<feature type="domain" description="Ketoreductase" evidence="3">
    <location>
        <begin position="9"/>
        <end position="181"/>
    </location>
</feature>
<proteinExistence type="inferred from homology"/>
<dbReference type="FunFam" id="3.40.50.720:FF:000084">
    <property type="entry name" value="Short-chain dehydrogenase reductase"/>
    <property type="match status" value="1"/>
</dbReference>
<dbReference type="PANTHER" id="PTHR42760:SF123">
    <property type="entry name" value="OXIDOREDUCTASE"/>
    <property type="match status" value="1"/>
</dbReference>
<evidence type="ECO:0000256" key="2">
    <source>
        <dbReference type="ARBA" id="ARBA00023002"/>
    </source>
</evidence>
<evidence type="ECO:0000313" key="4">
    <source>
        <dbReference type="EMBL" id="MBB2504879.1"/>
    </source>
</evidence>
<dbReference type="PANTHER" id="PTHR42760">
    <property type="entry name" value="SHORT-CHAIN DEHYDROGENASES/REDUCTASES FAMILY MEMBER"/>
    <property type="match status" value="1"/>
</dbReference>
<reference evidence="4 5" key="1">
    <citation type="submission" date="2020-08" db="EMBL/GenBank/DDBJ databases">
        <title>Amycolatopsis echigonensis JCM 21831.</title>
        <authorList>
            <person name="Tedsree N."/>
            <person name="Kuncharoen N."/>
            <person name="Likhitwitayawuid K."/>
            <person name="Tanasupawat S."/>
        </authorList>
    </citation>
    <scope>NUCLEOTIDE SEQUENCE [LARGE SCALE GENOMIC DNA]</scope>
    <source>
        <strain evidence="4 5">JCM 21831</strain>
    </source>
</reference>
<sequence>MIAKQDPGAVALVTGGTGGVGAAVVQRLVEDGYRVLAVSRSAEVRDDGPVSYRPIDVRERKSVDAAVEAACGLGPLRAVVTCHGVVFKTPPETMSEEDLVTTLDINLAGTARVCRAAASRIRDHGAIVTVSSVGGSRGWSSDGIAYGASKAGIEALTRYYAVALAPRSVRVNAVVPGPLEHPMAGTGTEVREALGDFDAAIKALIPLGRPLNLREVADTVGFLASSQASGITGAAVPVEGGLLAK</sequence>
<dbReference type="CDD" id="cd05233">
    <property type="entry name" value="SDR_c"/>
    <property type="match status" value="1"/>
</dbReference>
<gene>
    <name evidence="4" type="ORF">H5411_37780</name>
</gene>
<dbReference type="RefSeq" id="WP_183126540.1">
    <property type="nucleotide sequence ID" value="NZ_JACJHR010000084.1"/>
</dbReference>
<dbReference type="EMBL" id="JACJHR010000084">
    <property type="protein sequence ID" value="MBB2504879.1"/>
    <property type="molecule type" value="Genomic_DNA"/>
</dbReference>
<dbReference type="InterPro" id="IPR036291">
    <property type="entry name" value="NAD(P)-bd_dom_sf"/>
</dbReference>
<evidence type="ECO:0000256" key="1">
    <source>
        <dbReference type="ARBA" id="ARBA00006484"/>
    </source>
</evidence>
<dbReference type="InterPro" id="IPR002347">
    <property type="entry name" value="SDR_fam"/>
</dbReference>
<dbReference type="InterPro" id="IPR057326">
    <property type="entry name" value="KR_dom"/>
</dbReference>
<dbReference type="Gene3D" id="3.40.50.720">
    <property type="entry name" value="NAD(P)-binding Rossmann-like Domain"/>
    <property type="match status" value="1"/>
</dbReference>
<dbReference type="SUPFAM" id="SSF51735">
    <property type="entry name" value="NAD(P)-binding Rossmann-fold domains"/>
    <property type="match status" value="1"/>
</dbReference>
<keyword evidence="2" id="KW-0560">Oxidoreductase</keyword>
<comment type="similarity">
    <text evidence="1">Belongs to the short-chain dehydrogenases/reductases (SDR) family.</text>
</comment>
<protein>
    <submittedName>
        <fullName evidence="4">SDR family oxidoreductase</fullName>
    </submittedName>
</protein>
<dbReference type="Pfam" id="PF13561">
    <property type="entry name" value="adh_short_C2"/>
    <property type="match status" value="1"/>
</dbReference>
<dbReference type="SMART" id="SM00822">
    <property type="entry name" value="PKS_KR"/>
    <property type="match status" value="1"/>
</dbReference>
<dbReference type="Proteomes" id="UP000550260">
    <property type="component" value="Unassembled WGS sequence"/>
</dbReference>